<dbReference type="Proteomes" id="UP000243359">
    <property type="component" value="Chromosome I"/>
</dbReference>
<name>A0A1H1MXC8_9PSED</name>
<organism evidence="3 4">
    <name type="scientific">Pseudomonas oryzae</name>
    <dbReference type="NCBI Taxonomy" id="1392877"/>
    <lineage>
        <taxon>Bacteria</taxon>
        <taxon>Pseudomonadati</taxon>
        <taxon>Pseudomonadota</taxon>
        <taxon>Gammaproteobacteria</taxon>
        <taxon>Pseudomonadales</taxon>
        <taxon>Pseudomonadaceae</taxon>
        <taxon>Pseudomonas</taxon>
    </lineage>
</organism>
<evidence type="ECO:0000256" key="1">
    <source>
        <dbReference type="SAM" id="Coils"/>
    </source>
</evidence>
<accession>A0A1H1MXC8</accession>
<dbReference type="EMBL" id="LT629751">
    <property type="protein sequence ID" value="SDR91551.1"/>
    <property type="molecule type" value="Genomic_DNA"/>
</dbReference>
<feature type="compositionally biased region" description="Basic and acidic residues" evidence="2">
    <location>
        <begin position="76"/>
        <end position="85"/>
    </location>
</feature>
<feature type="region of interest" description="Disordered" evidence="2">
    <location>
        <begin position="1"/>
        <end position="85"/>
    </location>
</feature>
<feature type="coiled-coil region" evidence="1">
    <location>
        <begin position="290"/>
        <end position="352"/>
    </location>
</feature>
<sequence>MSDEKNKSGGIPVFNRSTGARDIRQPARRQETPAQVGPAEPAIATAEPEREDAAVPVPEATASAFSEASAEGSPDDLDKSKAKDKEQQKIESLADFLAHFYAGKTKTLGDATLRKVVKNARIEEIKRYELLALAEESDPTLEKSLNLMLLAADLSGYRSIEDQLRFFAAEIGRRVQGQGKLSLESWLPRTSEDGLGFEAMAAEAREAARKVAESEVASADKKKALKRLECGFYLACQWRFYLGASPRELVGVLRRRFFEPNLFYRERGDGLIRLLASQPFGDAPGLAWLLDDQARQVQQAEARADQLERELRQLEVVKSQVEEELKAREALLAEQGEQLRELQAQLETAREQSRIQGVHSNDDLSRLRGQVLRLFDSELPVLQDVLTALERDPPKVGVAREYLGSVVENLSKEISRIKG</sequence>
<gene>
    <name evidence="3" type="ORF">SAMN05216221_0644</name>
</gene>
<dbReference type="AlphaFoldDB" id="A0A1H1MXC8"/>
<protein>
    <submittedName>
        <fullName evidence="3">Uncharacterized protein</fullName>
    </submittedName>
</protein>
<dbReference type="RefSeq" id="WP_157719471.1">
    <property type="nucleotide sequence ID" value="NZ_LT629751.1"/>
</dbReference>
<evidence type="ECO:0000256" key="2">
    <source>
        <dbReference type="SAM" id="MobiDB-lite"/>
    </source>
</evidence>
<reference evidence="4" key="1">
    <citation type="submission" date="2016-10" db="EMBL/GenBank/DDBJ databases">
        <authorList>
            <person name="Varghese N."/>
            <person name="Submissions S."/>
        </authorList>
    </citation>
    <scope>NUCLEOTIDE SEQUENCE [LARGE SCALE GENOMIC DNA]</scope>
    <source>
        <strain evidence="4">KCTC 32247</strain>
    </source>
</reference>
<keyword evidence="1" id="KW-0175">Coiled coil</keyword>
<dbReference type="STRING" id="1392877.SAMN05216221_0644"/>
<feature type="compositionally biased region" description="Basic and acidic residues" evidence="2">
    <location>
        <begin position="19"/>
        <end position="31"/>
    </location>
</feature>
<feature type="compositionally biased region" description="Low complexity" evidence="2">
    <location>
        <begin position="59"/>
        <end position="71"/>
    </location>
</feature>
<evidence type="ECO:0000313" key="4">
    <source>
        <dbReference type="Proteomes" id="UP000243359"/>
    </source>
</evidence>
<dbReference type="OrthoDB" id="6798933at2"/>
<evidence type="ECO:0000313" key="3">
    <source>
        <dbReference type="EMBL" id="SDR91551.1"/>
    </source>
</evidence>
<keyword evidence="4" id="KW-1185">Reference proteome</keyword>
<proteinExistence type="predicted"/>